<organism evidence="1 2">
    <name type="scientific">Sphaerodactylus townsendi</name>
    <dbReference type="NCBI Taxonomy" id="933632"/>
    <lineage>
        <taxon>Eukaryota</taxon>
        <taxon>Metazoa</taxon>
        <taxon>Chordata</taxon>
        <taxon>Craniata</taxon>
        <taxon>Vertebrata</taxon>
        <taxon>Euteleostomi</taxon>
        <taxon>Lepidosauria</taxon>
        <taxon>Squamata</taxon>
        <taxon>Bifurcata</taxon>
        <taxon>Gekkota</taxon>
        <taxon>Sphaerodactylidae</taxon>
        <taxon>Sphaerodactylus</taxon>
    </lineage>
</organism>
<name>A0ACB8E8S9_9SAUR</name>
<comment type="caution">
    <text evidence="1">The sequence shown here is derived from an EMBL/GenBank/DDBJ whole genome shotgun (WGS) entry which is preliminary data.</text>
</comment>
<proteinExistence type="predicted"/>
<dbReference type="EMBL" id="CM037623">
    <property type="protein sequence ID" value="KAH7988703.1"/>
    <property type="molecule type" value="Genomic_DNA"/>
</dbReference>
<accession>A0ACB8E8S9</accession>
<dbReference type="Proteomes" id="UP000827872">
    <property type="component" value="Linkage Group LG10"/>
</dbReference>
<keyword evidence="2" id="KW-1185">Reference proteome</keyword>
<protein>
    <submittedName>
        <fullName evidence="1">Uncharacterized protein</fullName>
    </submittedName>
</protein>
<evidence type="ECO:0000313" key="1">
    <source>
        <dbReference type="EMBL" id="KAH7988703.1"/>
    </source>
</evidence>
<reference evidence="1" key="1">
    <citation type="submission" date="2021-08" db="EMBL/GenBank/DDBJ databases">
        <title>The first chromosome-level gecko genome reveals the dynamic sex chromosomes of Neotropical dwarf geckos (Sphaerodactylidae: Sphaerodactylus).</title>
        <authorList>
            <person name="Pinto B.J."/>
            <person name="Keating S.E."/>
            <person name="Gamble T."/>
        </authorList>
    </citation>
    <scope>NUCLEOTIDE SEQUENCE</scope>
    <source>
        <strain evidence="1">TG3544</strain>
    </source>
</reference>
<gene>
    <name evidence="1" type="ORF">K3G42_020686</name>
</gene>
<sequence length="79" mass="8659">MTTSWFASEEGAFGEPKGASCMSRNHLLPDEVQPLIGQIHGPRTNLNLSLSVSAEEDKQSKPRHLGVVKHPKQHLEVSS</sequence>
<evidence type="ECO:0000313" key="2">
    <source>
        <dbReference type="Proteomes" id="UP000827872"/>
    </source>
</evidence>